<keyword evidence="4" id="KW-0411">Iron-sulfur</keyword>
<dbReference type="Pfam" id="PF19864">
    <property type="entry name" value="Radical_SAM_N2"/>
    <property type="match status" value="1"/>
</dbReference>
<reference evidence="7" key="3">
    <citation type="submission" date="2020-10" db="EMBL/GenBank/DDBJ databases">
        <title>Fervidococcus fontis strain 3639Fd - the first crenarchaeon capable of growth on lipids.</title>
        <authorList>
            <person name="Kochetkova T.V."/>
            <person name="Elcheninov A.G."/>
            <person name="Toschakov S.V."/>
            <person name="Kublanov I.V."/>
        </authorList>
    </citation>
    <scope>NUCLEOTIDE SEQUENCE</scope>
    <source>
        <strain evidence="7">3639Fd</strain>
    </source>
</reference>
<evidence type="ECO:0000256" key="4">
    <source>
        <dbReference type="ARBA" id="ARBA00023014"/>
    </source>
</evidence>
<gene>
    <name evidence="8" type="ORF">C0188_00170</name>
    <name evidence="6" type="ORF">ENO39_00590</name>
    <name evidence="7" type="ORF">IOK49_02985</name>
</gene>
<dbReference type="GO" id="GO:0003824">
    <property type="term" value="F:catalytic activity"/>
    <property type="evidence" value="ECO:0007669"/>
    <property type="project" value="InterPro"/>
</dbReference>
<comment type="caution">
    <text evidence="8">The sequence shown here is derived from an EMBL/GenBank/DDBJ whole genome shotgun (WGS) entry which is preliminary data.</text>
</comment>
<dbReference type="GO" id="GO:0046872">
    <property type="term" value="F:metal ion binding"/>
    <property type="evidence" value="ECO:0007669"/>
    <property type="project" value="UniProtKB-KW"/>
</dbReference>
<dbReference type="CDD" id="cd01335">
    <property type="entry name" value="Radical_SAM"/>
    <property type="match status" value="1"/>
</dbReference>
<dbReference type="InterPro" id="IPR007197">
    <property type="entry name" value="rSAM"/>
</dbReference>
<dbReference type="InterPro" id="IPR058240">
    <property type="entry name" value="rSAM_sf"/>
</dbReference>
<dbReference type="PROSITE" id="PS51918">
    <property type="entry name" value="RADICAL_SAM"/>
    <property type="match status" value="1"/>
</dbReference>
<dbReference type="SUPFAM" id="SSF102114">
    <property type="entry name" value="Radical SAM enzymes"/>
    <property type="match status" value="1"/>
</dbReference>
<dbReference type="Gene3D" id="3.20.20.70">
    <property type="entry name" value="Aldolase class I"/>
    <property type="match status" value="1"/>
</dbReference>
<sequence>MDKGKIFQNEVNNIIKKRFDYHIALLYPSTYRSSLSSLGYQLIYFYLNSFEEIFAERVITESRGDYISIETGTPLSKFDIIFASAHYELEYPEIIRTLLRSRISPLKEERNRPILIIGGPSPTANPFPMGKVADFIFRGEFESTGKKFFDSIQYIDNPKKFKEMLSSIEGFWSLENRTEKISIVKDLDSSFFPIIQIQNPHTEPILGKGLMVETSRGCNRGCFFCMESAISLFRRERSENKIIELIERGLEVNNLNRVIFFSLSFFDSALGEKILKYVVDRGIEASIPSVRIDSLDDNKIELIKKAGQKTLTVAPETGIYELRKSIGKPIKDEMILQIAEKLKALDMGIKLYYMIGLPGERQSDLDAIIAQVEYFWKTLRNKKKIKVSVNPFIPKPLTKMENEKMEEANELQRKIDYLNAKLSKISEFEYYPPKLARLQYTINSLGENAHVFLIEHALKKIRD</sequence>
<dbReference type="AlphaFoldDB" id="A0A2J6N428"/>
<accession>A0A2J6N428</accession>
<organism evidence="8 9">
    <name type="scientific">Fervidicoccus fontis</name>
    <dbReference type="NCBI Taxonomy" id="683846"/>
    <lineage>
        <taxon>Archaea</taxon>
        <taxon>Thermoproteota</taxon>
        <taxon>Thermoprotei</taxon>
        <taxon>Fervidicoccales</taxon>
        <taxon>Fervidicoccaceae</taxon>
        <taxon>Fervidicoccus</taxon>
    </lineage>
</organism>
<evidence type="ECO:0000313" key="7">
    <source>
        <dbReference type="EMBL" id="MBE9391043.1"/>
    </source>
</evidence>
<evidence type="ECO:0000256" key="3">
    <source>
        <dbReference type="ARBA" id="ARBA00023004"/>
    </source>
</evidence>
<keyword evidence="3" id="KW-0408">Iron</keyword>
<reference evidence="6" key="2">
    <citation type="journal article" date="2020" name="mSystems">
        <title>Genome- and Community-Level Interaction Insights into Carbon Utilization and Element Cycling Functions of Hydrothermarchaeota in Hydrothermal Sediment.</title>
        <authorList>
            <person name="Zhou Z."/>
            <person name="Liu Y."/>
            <person name="Xu W."/>
            <person name="Pan J."/>
            <person name="Luo Z.H."/>
            <person name="Li M."/>
        </authorList>
    </citation>
    <scope>NUCLEOTIDE SEQUENCE [LARGE SCALE GENOMIC DNA]</scope>
    <source>
        <strain evidence="6">SpSt-1261</strain>
    </source>
</reference>
<dbReference type="Pfam" id="PF04055">
    <property type="entry name" value="Radical_SAM"/>
    <property type="match status" value="1"/>
</dbReference>
<dbReference type="Proteomes" id="UP000886076">
    <property type="component" value="Unassembled WGS sequence"/>
</dbReference>
<dbReference type="GO" id="GO:0051536">
    <property type="term" value="F:iron-sulfur cluster binding"/>
    <property type="evidence" value="ECO:0007669"/>
    <property type="project" value="UniProtKB-KW"/>
</dbReference>
<evidence type="ECO:0000256" key="1">
    <source>
        <dbReference type="ARBA" id="ARBA00022691"/>
    </source>
</evidence>
<dbReference type="EMBL" id="JADEZV010000002">
    <property type="protein sequence ID" value="MBE9391043.1"/>
    <property type="molecule type" value="Genomic_DNA"/>
</dbReference>
<evidence type="ECO:0000313" key="9">
    <source>
        <dbReference type="Proteomes" id="UP000237153"/>
    </source>
</evidence>
<dbReference type="InterPro" id="IPR013785">
    <property type="entry name" value="Aldolase_TIM"/>
</dbReference>
<dbReference type="InterPro" id="IPR045784">
    <property type="entry name" value="Radical_SAM_N2"/>
</dbReference>
<keyword evidence="1" id="KW-0949">S-adenosyl-L-methionine</keyword>
<evidence type="ECO:0000256" key="2">
    <source>
        <dbReference type="ARBA" id="ARBA00022723"/>
    </source>
</evidence>
<dbReference type="SFLD" id="SFLDS00029">
    <property type="entry name" value="Radical_SAM"/>
    <property type="match status" value="1"/>
</dbReference>
<dbReference type="Proteomes" id="UP000237153">
    <property type="component" value="Unassembled WGS sequence"/>
</dbReference>
<evidence type="ECO:0000259" key="5">
    <source>
        <dbReference type="PROSITE" id="PS51918"/>
    </source>
</evidence>
<dbReference type="InterPro" id="IPR006638">
    <property type="entry name" value="Elp3/MiaA/NifB-like_rSAM"/>
</dbReference>
<protein>
    <submittedName>
        <fullName evidence="6">Radical SAM protein</fullName>
    </submittedName>
</protein>
<dbReference type="Proteomes" id="UP000652307">
    <property type="component" value="Unassembled WGS sequence"/>
</dbReference>
<dbReference type="EMBL" id="DSFH01000014">
    <property type="protein sequence ID" value="HEW63547.1"/>
    <property type="molecule type" value="Genomic_DNA"/>
</dbReference>
<proteinExistence type="predicted"/>
<name>A0A2J6N428_9CREN</name>
<dbReference type="SFLD" id="SFLDG01082">
    <property type="entry name" value="B12-binding_domain_containing"/>
    <property type="match status" value="1"/>
</dbReference>
<dbReference type="RefSeq" id="WP_193803544.1">
    <property type="nucleotide sequence ID" value="NZ_DSFH01000014.1"/>
</dbReference>
<evidence type="ECO:0000313" key="8">
    <source>
        <dbReference type="EMBL" id="PMB76075.1"/>
    </source>
</evidence>
<keyword evidence="2" id="KW-0479">Metal-binding</keyword>
<feature type="domain" description="Radical SAM core" evidence="5">
    <location>
        <begin position="204"/>
        <end position="433"/>
    </location>
</feature>
<dbReference type="PANTHER" id="PTHR42731">
    <property type="entry name" value="SLL1084 PROTEIN"/>
    <property type="match status" value="1"/>
</dbReference>
<evidence type="ECO:0000313" key="6">
    <source>
        <dbReference type="EMBL" id="HEW63547.1"/>
    </source>
</evidence>
<dbReference type="SMART" id="SM00729">
    <property type="entry name" value="Elp3"/>
    <property type="match status" value="1"/>
</dbReference>
<dbReference type="PANTHER" id="PTHR42731:SF1">
    <property type="entry name" value="RADICAL SAM DOMAIN PROTEIN"/>
    <property type="match status" value="1"/>
</dbReference>
<reference evidence="8 9" key="1">
    <citation type="submission" date="2018-01" db="EMBL/GenBank/DDBJ databases">
        <title>Metagenomic assembled genomes from two thermal pools in the Uzon Caldera, Kamchatka, Russia.</title>
        <authorList>
            <person name="Wilkins L."/>
            <person name="Ettinger C."/>
        </authorList>
    </citation>
    <scope>NUCLEOTIDE SEQUENCE [LARGE SCALE GENOMIC DNA]</scope>
    <source>
        <strain evidence="8">ZAV-06</strain>
    </source>
</reference>
<dbReference type="EMBL" id="PNIM01000001">
    <property type="protein sequence ID" value="PMB76075.1"/>
    <property type="molecule type" value="Genomic_DNA"/>
</dbReference>